<feature type="domain" description="PAC" evidence="12">
    <location>
        <begin position="362"/>
        <end position="413"/>
    </location>
</feature>
<dbReference type="PRINTS" id="PR00344">
    <property type="entry name" value="BCTRLSENSOR"/>
</dbReference>
<keyword evidence="8" id="KW-0902">Two-component regulatory system</keyword>
<dbReference type="SMART" id="SM00388">
    <property type="entry name" value="HisKA"/>
    <property type="match status" value="1"/>
</dbReference>
<evidence type="ECO:0000256" key="9">
    <source>
        <dbReference type="PROSITE-ProRule" id="PRU00244"/>
    </source>
</evidence>
<keyword evidence="15" id="KW-1185">Reference proteome</keyword>
<evidence type="ECO:0000256" key="5">
    <source>
        <dbReference type="ARBA" id="ARBA00022741"/>
    </source>
</evidence>
<dbReference type="Pfam" id="PF02518">
    <property type="entry name" value="HATPase_c"/>
    <property type="match status" value="1"/>
</dbReference>
<dbReference type="InterPro" id="IPR003594">
    <property type="entry name" value="HATPase_dom"/>
</dbReference>
<evidence type="ECO:0000256" key="1">
    <source>
        <dbReference type="ARBA" id="ARBA00000085"/>
    </source>
</evidence>
<dbReference type="AlphaFoldDB" id="A0A2V5KAE9"/>
<name>A0A2V5KAE9_9BACL</name>
<dbReference type="GO" id="GO:0000155">
    <property type="term" value="F:phosphorelay sensor kinase activity"/>
    <property type="evidence" value="ECO:0007669"/>
    <property type="project" value="InterPro"/>
</dbReference>
<keyword evidence="5" id="KW-0547">Nucleotide-binding</keyword>
<evidence type="ECO:0000259" key="12">
    <source>
        <dbReference type="PROSITE" id="PS50113"/>
    </source>
</evidence>
<dbReference type="InterPro" id="IPR035965">
    <property type="entry name" value="PAS-like_dom_sf"/>
</dbReference>
<dbReference type="SUPFAM" id="SSF55874">
    <property type="entry name" value="ATPase domain of HSP90 chaperone/DNA topoisomerase II/histidine kinase"/>
    <property type="match status" value="1"/>
</dbReference>
<feature type="domain" description="Histidine kinase" evidence="10">
    <location>
        <begin position="426"/>
        <end position="629"/>
    </location>
</feature>
<dbReference type="SUPFAM" id="SSF55785">
    <property type="entry name" value="PYP-like sensor domain (PAS domain)"/>
    <property type="match status" value="1"/>
</dbReference>
<feature type="transmembrane region" description="Helical" evidence="9">
    <location>
        <begin position="171"/>
        <end position="192"/>
    </location>
</feature>
<dbReference type="NCBIfam" id="TIGR00229">
    <property type="entry name" value="sensory_box"/>
    <property type="match status" value="1"/>
</dbReference>
<evidence type="ECO:0000259" key="13">
    <source>
        <dbReference type="PROSITE" id="PS50924"/>
    </source>
</evidence>
<dbReference type="SMART" id="SM00387">
    <property type="entry name" value="HATPase_c"/>
    <property type="match status" value="1"/>
</dbReference>
<dbReference type="InterPro" id="IPR036890">
    <property type="entry name" value="HATPase_C_sf"/>
</dbReference>
<sequence length="629" mass="69018">MRSSVEKKKGSVGKIGNAQRRGIMEHASGSYNISLVALSVIIAIVASYASLDLASRAGRNREPSSGGRRTAQLSGSAFAMGLGIWTMHFVGMLALRLPFPAVYHVGLTLLSLLIAIGSSFLAIFLVSRHRLSANRFIVSGMFMGGGISSMHYVGMAAIQSAFVIHYRPLPFFASIAIAVTVSYAALYTTFRLQNGNDLGHRKRRLVPGAVLFGVAVTGMHYMGMTASHFMSPPSAARTDAFAKTWAFLNATVDPGVLSVWVGITIGILIAILIGGAFIDRRLAMESARMSGLQFEALFDGNPDLVCVFDLNGHIIGVNRASEPVMGYKADELLHRSKRLFIVPDRVEAADRLFEEVKSGQARQYEMSVIHKSGHPVDLNVTAIPVRDGDDVLAVVTIAKDVTEQKRAEEQYRRSDKLNVAGQLAAGVAHEIRNPLTSIKGFLHLMRTGGDRKELYDIVQSEVEQIDRIITEFLLLAKQQPAQYRRTNLADLLDNVLALLNAQAHMNNIEIVASFEPDIPDIWCDDDQIRQVFVNLLKNAIESMTEKGMIVLELRKKGDKEVLIRIVDEGIGISEELKTRLGEPFYSTKEKGTGLGLMVTFKIIQEHKGTIRYQNGNVRGTAVEVTLPVE</sequence>
<dbReference type="GO" id="GO:0005524">
    <property type="term" value="F:ATP binding"/>
    <property type="evidence" value="ECO:0007669"/>
    <property type="project" value="UniProtKB-KW"/>
</dbReference>
<dbReference type="Gene3D" id="3.30.565.10">
    <property type="entry name" value="Histidine kinase-like ATPase, C-terminal domain"/>
    <property type="match status" value="1"/>
</dbReference>
<evidence type="ECO:0000256" key="3">
    <source>
        <dbReference type="ARBA" id="ARBA00022553"/>
    </source>
</evidence>
<dbReference type="InterPro" id="IPR005330">
    <property type="entry name" value="MHYT_dom"/>
</dbReference>
<dbReference type="SUPFAM" id="SSF47384">
    <property type="entry name" value="Homodimeric domain of signal transducing histidine kinase"/>
    <property type="match status" value="1"/>
</dbReference>
<dbReference type="EC" id="2.7.13.3" evidence="2"/>
<dbReference type="Pfam" id="PF00512">
    <property type="entry name" value="HisKA"/>
    <property type="match status" value="1"/>
</dbReference>
<dbReference type="CDD" id="cd00130">
    <property type="entry name" value="PAS"/>
    <property type="match status" value="1"/>
</dbReference>
<dbReference type="InterPro" id="IPR004358">
    <property type="entry name" value="Sig_transdc_His_kin-like_C"/>
</dbReference>
<dbReference type="PROSITE" id="PS50113">
    <property type="entry name" value="PAC"/>
    <property type="match status" value="1"/>
</dbReference>
<dbReference type="InterPro" id="IPR003661">
    <property type="entry name" value="HisK_dim/P_dom"/>
</dbReference>
<evidence type="ECO:0000259" key="11">
    <source>
        <dbReference type="PROSITE" id="PS50112"/>
    </source>
</evidence>
<accession>A0A2V5KAE9</accession>
<protein>
    <recommendedName>
        <fullName evidence="2">histidine kinase</fullName>
        <ecNumber evidence="2">2.7.13.3</ecNumber>
    </recommendedName>
</protein>
<dbReference type="PROSITE" id="PS50109">
    <property type="entry name" value="HIS_KIN"/>
    <property type="match status" value="1"/>
</dbReference>
<comment type="caution">
    <text evidence="14">The sequence shown here is derived from an EMBL/GenBank/DDBJ whole genome shotgun (WGS) entry which is preliminary data.</text>
</comment>
<dbReference type="Proteomes" id="UP000247476">
    <property type="component" value="Unassembled WGS sequence"/>
</dbReference>
<dbReference type="PROSITE" id="PS50924">
    <property type="entry name" value="MHYT"/>
    <property type="match status" value="1"/>
</dbReference>
<feature type="transmembrane region" description="Helical" evidence="9">
    <location>
        <begin position="75"/>
        <end position="95"/>
    </location>
</feature>
<dbReference type="InterPro" id="IPR000700">
    <property type="entry name" value="PAS-assoc_C"/>
</dbReference>
<keyword evidence="9" id="KW-1133">Transmembrane helix</keyword>
<dbReference type="SMART" id="SM00091">
    <property type="entry name" value="PAS"/>
    <property type="match status" value="1"/>
</dbReference>
<dbReference type="PANTHER" id="PTHR43065:SF34">
    <property type="entry name" value="SPORULATION KINASE A"/>
    <property type="match status" value="1"/>
</dbReference>
<evidence type="ECO:0000313" key="14">
    <source>
        <dbReference type="EMBL" id="PYI56575.1"/>
    </source>
</evidence>
<comment type="catalytic activity">
    <reaction evidence="1">
        <text>ATP + protein L-histidine = ADP + protein N-phospho-L-histidine.</text>
        <dbReference type="EC" id="2.7.13.3"/>
    </reaction>
</comment>
<dbReference type="Gene3D" id="3.30.450.20">
    <property type="entry name" value="PAS domain"/>
    <property type="match status" value="1"/>
</dbReference>
<dbReference type="InterPro" id="IPR001610">
    <property type="entry name" value="PAC"/>
</dbReference>
<evidence type="ECO:0000313" key="15">
    <source>
        <dbReference type="Proteomes" id="UP000247476"/>
    </source>
</evidence>
<dbReference type="Gene3D" id="1.10.287.130">
    <property type="match status" value="1"/>
</dbReference>
<keyword evidence="9" id="KW-0472">Membrane</keyword>
<evidence type="ECO:0000256" key="6">
    <source>
        <dbReference type="ARBA" id="ARBA00022777"/>
    </source>
</evidence>
<dbReference type="SMART" id="SM00086">
    <property type="entry name" value="PAC"/>
    <property type="match status" value="1"/>
</dbReference>
<feature type="transmembrane region" description="Helical" evidence="9">
    <location>
        <begin position="101"/>
        <end position="124"/>
    </location>
</feature>
<dbReference type="Pfam" id="PF03707">
    <property type="entry name" value="MHYT"/>
    <property type="match status" value="3"/>
</dbReference>
<feature type="transmembrane region" description="Helical" evidence="9">
    <location>
        <begin position="257"/>
        <end position="278"/>
    </location>
</feature>
<feature type="transmembrane region" description="Helical" evidence="9">
    <location>
        <begin position="136"/>
        <end position="159"/>
    </location>
</feature>
<dbReference type="GO" id="GO:0016020">
    <property type="term" value="C:membrane"/>
    <property type="evidence" value="ECO:0007669"/>
    <property type="project" value="UniProtKB-UniRule"/>
</dbReference>
<feature type="transmembrane region" description="Helical" evidence="9">
    <location>
        <begin position="204"/>
        <end position="223"/>
    </location>
</feature>
<dbReference type="Pfam" id="PF13426">
    <property type="entry name" value="PAS_9"/>
    <property type="match status" value="1"/>
</dbReference>
<keyword evidence="4" id="KW-0808">Transferase</keyword>
<dbReference type="InterPro" id="IPR005467">
    <property type="entry name" value="His_kinase_dom"/>
</dbReference>
<proteinExistence type="predicted"/>
<dbReference type="EMBL" id="QJVJ01000002">
    <property type="protein sequence ID" value="PYI56575.1"/>
    <property type="molecule type" value="Genomic_DNA"/>
</dbReference>
<keyword evidence="7" id="KW-0067">ATP-binding</keyword>
<feature type="transmembrane region" description="Helical" evidence="9">
    <location>
        <begin position="33"/>
        <end position="54"/>
    </location>
</feature>
<dbReference type="InterPro" id="IPR036097">
    <property type="entry name" value="HisK_dim/P_sf"/>
</dbReference>
<gene>
    <name evidence="14" type="ORF">DLM86_06300</name>
</gene>
<dbReference type="InterPro" id="IPR000014">
    <property type="entry name" value="PAS"/>
</dbReference>
<reference evidence="14 15" key="1">
    <citation type="submission" date="2018-05" db="EMBL/GenBank/DDBJ databases">
        <title>Paenibacillus flagellatus sp. nov., isolated from selenium mineral soil.</title>
        <authorList>
            <person name="Dai X."/>
        </authorList>
    </citation>
    <scope>NUCLEOTIDE SEQUENCE [LARGE SCALE GENOMIC DNA]</scope>
    <source>
        <strain evidence="14 15">DXL2</strain>
    </source>
</reference>
<keyword evidence="6" id="KW-0418">Kinase</keyword>
<feature type="domain" description="PAS" evidence="11">
    <location>
        <begin position="290"/>
        <end position="360"/>
    </location>
</feature>
<evidence type="ECO:0000256" key="8">
    <source>
        <dbReference type="ARBA" id="ARBA00023012"/>
    </source>
</evidence>
<dbReference type="PANTHER" id="PTHR43065">
    <property type="entry name" value="SENSOR HISTIDINE KINASE"/>
    <property type="match status" value="1"/>
</dbReference>
<evidence type="ECO:0000256" key="4">
    <source>
        <dbReference type="ARBA" id="ARBA00022679"/>
    </source>
</evidence>
<dbReference type="PROSITE" id="PS50112">
    <property type="entry name" value="PAS"/>
    <property type="match status" value="1"/>
</dbReference>
<evidence type="ECO:0000256" key="2">
    <source>
        <dbReference type="ARBA" id="ARBA00012438"/>
    </source>
</evidence>
<feature type="domain" description="MHYT" evidence="13">
    <location>
        <begin position="31"/>
        <end position="230"/>
    </location>
</feature>
<evidence type="ECO:0000256" key="7">
    <source>
        <dbReference type="ARBA" id="ARBA00022840"/>
    </source>
</evidence>
<dbReference type="CDD" id="cd00082">
    <property type="entry name" value="HisKA"/>
    <property type="match status" value="1"/>
</dbReference>
<keyword evidence="9" id="KW-0812">Transmembrane</keyword>
<keyword evidence="3" id="KW-0597">Phosphoprotein</keyword>
<evidence type="ECO:0000259" key="10">
    <source>
        <dbReference type="PROSITE" id="PS50109"/>
    </source>
</evidence>
<organism evidence="14 15">
    <name type="scientific">Paenibacillus flagellatus</name>
    <dbReference type="NCBI Taxonomy" id="2211139"/>
    <lineage>
        <taxon>Bacteria</taxon>
        <taxon>Bacillati</taxon>
        <taxon>Bacillota</taxon>
        <taxon>Bacilli</taxon>
        <taxon>Bacillales</taxon>
        <taxon>Paenibacillaceae</taxon>
        <taxon>Paenibacillus</taxon>
    </lineage>
</organism>